<evidence type="ECO:0000313" key="3">
    <source>
        <dbReference type="EMBL" id="QPI16679.1"/>
    </source>
</evidence>
<dbReference type="InterPro" id="IPR036910">
    <property type="entry name" value="HMG_box_dom_sf"/>
</dbReference>
<dbReference type="Pfam" id="PF04690">
    <property type="entry name" value="YABBY"/>
    <property type="match status" value="1"/>
</dbReference>
<dbReference type="EMBL" id="MW030593">
    <property type="protein sequence ID" value="QPI16679.1"/>
    <property type="molecule type" value="Genomic_DNA"/>
</dbReference>
<dbReference type="InterPro" id="IPR009071">
    <property type="entry name" value="HMG_box_dom"/>
</dbReference>
<dbReference type="Gene3D" id="1.10.30.10">
    <property type="entry name" value="High mobility group box domain"/>
    <property type="match status" value="1"/>
</dbReference>
<name>A0A7S9XE88_9VIRU</name>
<feature type="domain" description="HMG box" evidence="2">
    <location>
        <begin position="62"/>
        <end position="108"/>
    </location>
</feature>
<protein>
    <submittedName>
        <fullName evidence="3">HMG (High mobility group) box</fullName>
    </submittedName>
</protein>
<feature type="DNA-binding region" description="HMG box" evidence="1">
    <location>
        <begin position="62"/>
        <end position="108"/>
    </location>
</feature>
<dbReference type="GO" id="GO:0003677">
    <property type="term" value="F:DNA binding"/>
    <property type="evidence" value="ECO:0007669"/>
    <property type="project" value="UniProtKB-UniRule"/>
</dbReference>
<dbReference type="InterPro" id="IPR056775">
    <property type="entry name" value="YABBY_C"/>
</dbReference>
<gene>
    <name evidence="3" type="ORF">NIOZUU159_00173</name>
</gene>
<dbReference type="CDD" id="cd00084">
    <property type="entry name" value="HMG-box_SF"/>
    <property type="match status" value="1"/>
</dbReference>
<reference evidence="3" key="1">
    <citation type="submission" date="2020-08" db="EMBL/GenBank/DDBJ databases">
        <title>Bridging the membrane lipid divide: bacteria of the FCB group superphylum have the potential to synthesize archaeal ether lipids.</title>
        <authorList>
            <person name="Villanueva L."/>
            <person name="von Meijenfeldt F.A.B."/>
            <person name="Westbye A.B."/>
            <person name="Yadav S."/>
            <person name="Hopmans E.C."/>
            <person name="Dutilh B.E."/>
            <person name="Sinninghe Damste J.S."/>
        </authorList>
    </citation>
    <scope>NUCLEOTIDE SEQUENCE</scope>
    <source>
        <strain evidence="3">NIOZ-UU159</strain>
    </source>
</reference>
<sequence length="108" mass="12687">MEKENVSSDTQYVSKKSAKKISGTKFFEEFNNLCSHEEEYTLDELKKHLSAAYKQAGKKVTVKREPSAYNKFMKEEITKLRQENPDKEYKELMKLVAEKWNANKKTSQ</sequence>
<evidence type="ECO:0000256" key="1">
    <source>
        <dbReference type="PROSITE-ProRule" id="PRU00267"/>
    </source>
</evidence>
<dbReference type="PROSITE" id="PS50118">
    <property type="entry name" value="HMG_BOX_2"/>
    <property type="match status" value="1"/>
</dbReference>
<evidence type="ECO:0000259" key="2">
    <source>
        <dbReference type="PROSITE" id="PS50118"/>
    </source>
</evidence>
<proteinExistence type="predicted"/>
<accession>A0A7S9XE88</accession>
<dbReference type="SUPFAM" id="SSF47095">
    <property type="entry name" value="HMG-box"/>
    <property type="match status" value="1"/>
</dbReference>
<organism evidence="3">
    <name type="scientific">Virus NIOZ-UU159</name>
    <dbReference type="NCBI Taxonomy" id="2763270"/>
    <lineage>
        <taxon>Viruses</taxon>
    </lineage>
</organism>
<keyword evidence="1" id="KW-0238">DNA-binding</keyword>
<keyword evidence="1" id="KW-0539">Nucleus</keyword>